<dbReference type="EMBL" id="AASFZR010000019">
    <property type="protein sequence ID" value="EFB4532391.1"/>
    <property type="molecule type" value="Genomic_DNA"/>
</dbReference>
<name>A0A0K5EED0_ECOLX</name>
<reference evidence="1 4" key="2">
    <citation type="submission" date="2018-08" db="EMBL/GenBank/DDBJ databases">
        <authorList>
            <consortium name="NARMS: The National Antimicrobial Resistance Monitoring System"/>
        </authorList>
    </citation>
    <scope>NUCLEOTIDE SEQUENCE [LARGE SCALE GENOMIC DNA]</scope>
    <source>
        <strain evidence="1 4">FSIS11706358</strain>
    </source>
</reference>
<sequence>MSLAQPKSGELLDLLTPSLTKGENLLSEFEIHRIIREAKKLPERYQGLSIEGLAKLVLGEIDEGCSLCERGLRIAPNDPVSFCNYTIALRNLGLHARQYVMIQKASDSLNPTILAEVATISAYWVDIDLLEKVMPMLTAMEVPRPEDMGKWYDTLNYLHTQKDHAQELKTIGRLMMNVAEKYRARLAGAHAFYVMSELDTLFVEVKTDDPVLLSQMNNALADEIIIAGLADSECVGCFEAGEL</sequence>
<dbReference type="EMBL" id="UGBW01000003">
    <property type="protein sequence ID" value="STH82365.1"/>
    <property type="molecule type" value="Genomic_DNA"/>
</dbReference>
<dbReference type="AlphaFoldDB" id="A0A0K5EED0"/>
<evidence type="ECO:0000313" key="2">
    <source>
        <dbReference type="EMBL" id="STH82365.1"/>
    </source>
</evidence>
<protein>
    <submittedName>
        <fullName evidence="1">Uncharacterized protein</fullName>
    </submittedName>
</protein>
<accession>A0A0K5EED0</accession>
<dbReference type="RefSeq" id="WP_000050470.1">
    <property type="nucleotide sequence ID" value="NZ_AP027537.1"/>
</dbReference>
<evidence type="ECO:0000313" key="3">
    <source>
        <dbReference type="Proteomes" id="UP000255093"/>
    </source>
</evidence>
<evidence type="ECO:0000313" key="4">
    <source>
        <dbReference type="Proteomes" id="UP000542214"/>
    </source>
</evidence>
<reference evidence="2 3" key="1">
    <citation type="submission" date="2018-06" db="EMBL/GenBank/DDBJ databases">
        <authorList>
            <consortium name="Pathogen Informatics"/>
            <person name="Doyle S."/>
        </authorList>
    </citation>
    <scope>NUCLEOTIDE SEQUENCE [LARGE SCALE GENOMIC DNA]</scope>
    <source>
        <strain evidence="2 3">NCTC8621</strain>
    </source>
</reference>
<proteinExistence type="predicted"/>
<organism evidence="1 4">
    <name type="scientific">Escherichia coli</name>
    <dbReference type="NCBI Taxonomy" id="562"/>
    <lineage>
        <taxon>Bacteria</taxon>
        <taxon>Pseudomonadati</taxon>
        <taxon>Pseudomonadota</taxon>
        <taxon>Gammaproteobacteria</taxon>
        <taxon>Enterobacterales</taxon>
        <taxon>Enterobacteriaceae</taxon>
        <taxon>Escherichia</taxon>
    </lineage>
</organism>
<evidence type="ECO:0000313" key="1">
    <source>
        <dbReference type="EMBL" id="EFB4532391.1"/>
    </source>
</evidence>
<dbReference type="Proteomes" id="UP000542214">
    <property type="component" value="Unassembled WGS sequence"/>
</dbReference>
<dbReference type="OrthoDB" id="6627446at2"/>
<dbReference type="Proteomes" id="UP000255093">
    <property type="component" value="Unassembled WGS sequence"/>
</dbReference>
<gene>
    <name evidence="1" type="ORF">C0P57_001612</name>
    <name evidence="2" type="ORF">NCTC8621_02349</name>
</gene>